<dbReference type="EMBL" id="AP023440">
    <property type="protein sequence ID" value="BCL26844.1"/>
    <property type="molecule type" value="Genomic_DNA"/>
</dbReference>
<evidence type="ECO:0000256" key="3">
    <source>
        <dbReference type="ARBA" id="ARBA00011897"/>
    </source>
</evidence>
<feature type="region of interest" description="Disordered" evidence="7">
    <location>
        <begin position="677"/>
        <end position="699"/>
    </location>
</feature>
<dbReference type="Proteomes" id="UP000516444">
    <property type="component" value="Chromosome"/>
</dbReference>
<dbReference type="Gene3D" id="3.40.50.1820">
    <property type="entry name" value="alpha/beta hydrolase"/>
    <property type="match status" value="1"/>
</dbReference>
<keyword evidence="6" id="KW-0720">Serine protease</keyword>
<dbReference type="InterPro" id="IPR002471">
    <property type="entry name" value="Pept_S9_AS"/>
</dbReference>
<feature type="compositionally biased region" description="Pro residues" evidence="7">
    <location>
        <begin position="433"/>
        <end position="442"/>
    </location>
</feature>
<feature type="region of interest" description="Disordered" evidence="7">
    <location>
        <begin position="716"/>
        <end position="736"/>
    </location>
</feature>
<evidence type="ECO:0000259" key="8">
    <source>
        <dbReference type="Pfam" id="PF00326"/>
    </source>
</evidence>
<evidence type="ECO:0000256" key="5">
    <source>
        <dbReference type="ARBA" id="ARBA00022801"/>
    </source>
</evidence>
<dbReference type="InterPro" id="IPR001375">
    <property type="entry name" value="Peptidase_S9_cat"/>
</dbReference>
<dbReference type="GO" id="GO:0005829">
    <property type="term" value="C:cytosol"/>
    <property type="evidence" value="ECO:0007669"/>
    <property type="project" value="TreeGrafter"/>
</dbReference>
<evidence type="ECO:0000259" key="9">
    <source>
        <dbReference type="Pfam" id="PF02897"/>
    </source>
</evidence>
<dbReference type="GO" id="GO:0004252">
    <property type="term" value="F:serine-type endopeptidase activity"/>
    <property type="evidence" value="ECO:0007669"/>
    <property type="project" value="UniProtKB-EC"/>
</dbReference>
<feature type="domain" description="Peptidase S9 prolyl oligopeptidase catalytic" evidence="8">
    <location>
        <begin position="510"/>
        <end position="714"/>
    </location>
</feature>
<dbReference type="AlphaFoldDB" id="A0A7G1NYY2"/>
<feature type="domain" description="Peptidase S9A N-terminal" evidence="9">
    <location>
        <begin position="7"/>
        <end position="417"/>
    </location>
</feature>
<evidence type="ECO:0000256" key="7">
    <source>
        <dbReference type="SAM" id="MobiDB-lite"/>
    </source>
</evidence>
<dbReference type="PANTHER" id="PTHR42881">
    <property type="entry name" value="PROLYL ENDOPEPTIDASE"/>
    <property type="match status" value="1"/>
</dbReference>
<evidence type="ECO:0000256" key="6">
    <source>
        <dbReference type="ARBA" id="ARBA00022825"/>
    </source>
</evidence>
<evidence type="ECO:0000256" key="2">
    <source>
        <dbReference type="ARBA" id="ARBA00005228"/>
    </source>
</evidence>
<comment type="similarity">
    <text evidence="2">Belongs to the peptidase S9A family.</text>
</comment>
<dbReference type="PANTHER" id="PTHR42881:SF2">
    <property type="entry name" value="PROLYL ENDOPEPTIDASE"/>
    <property type="match status" value="1"/>
</dbReference>
<evidence type="ECO:0000313" key="11">
    <source>
        <dbReference type="Proteomes" id="UP000516444"/>
    </source>
</evidence>
<dbReference type="GO" id="GO:0070012">
    <property type="term" value="F:oligopeptidase activity"/>
    <property type="evidence" value="ECO:0007669"/>
    <property type="project" value="TreeGrafter"/>
</dbReference>
<name>A0A7G1NYY2_9ACTN</name>
<keyword evidence="5" id="KW-0378">Hydrolase</keyword>
<dbReference type="Pfam" id="PF02897">
    <property type="entry name" value="Peptidase_S9_N"/>
    <property type="match status" value="1"/>
</dbReference>
<organism evidence="10 11">
    <name type="scientific">Streptomyces aurantiacus</name>
    <dbReference type="NCBI Taxonomy" id="47760"/>
    <lineage>
        <taxon>Bacteria</taxon>
        <taxon>Bacillati</taxon>
        <taxon>Actinomycetota</taxon>
        <taxon>Actinomycetes</taxon>
        <taxon>Kitasatosporales</taxon>
        <taxon>Streptomycetaceae</taxon>
        <taxon>Streptomyces</taxon>
        <taxon>Streptomyces aurantiacus group</taxon>
    </lineage>
</organism>
<dbReference type="InterPro" id="IPR051167">
    <property type="entry name" value="Prolyl_oligopep/macrocyclase"/>
</dbReference>
<dbReference type="RefSeq" id="WP_190849828.1">
    <property type="nucleotide sequence ID" value="NZ_AP023440.1"/>
</dbReference>
<dbReference type="PRINTS" id="PR00862">
    <property type="entry name" value="PROLIGOPTASE"/>
</dbReference>
<protein>
    <recommendedName>
        <fullName evidence="3">prolyl oligopeptidase</fullName>
        <ecNumber evidence="3">3.4.21.26</ecNumber>
    </recommendedName>
</protein>
<evidence type="ECO:0000256" key="4">
    <source>
        <dbReference type="ARBA" id="ARBA00022670"/>
    </source>
</evidence>
<dbReference type="InterPro" id="IPR002470">
    <property type="entry name" value="Peptidase_S9A"/>
</dbReference>
<accession>A0A7G1NYY2</accession>
<dbReference type="GO" id="GO:0006508">
    <property type="term" value="P:proteolysis"/>
    <property type="evidence" value="ECO:0007669"/>
    <property type="project" value="UniProtKB-KW"/>
</dbReference>
<evidence type="ECO:0000313" key="10">
    <source>
        <dbReference type="EMBL" id="BCL26844.1"/>
    </source>
</evidence>
<dbReference type="SUPFAM" id="SSF53474">
    <property type="entry name" value="alpha/beta-Hydrolases"/>
    <property type="match status" value="1"/>
</dbReference>
<feature type="region of interest" description="Disordered" evidence="7">
    <location>
        <begin position="413"/>
        <end position="442"/>
    </location>
</feature>
<sequence>MTSEATPRTARSSLVEDIHGRRVPDPYRWLENGRDPAVQTWAQEQDAWFHRHRDRWPDRAGWEAVLAEEARRQWTGSPLCRGPYQFYERQEAAAPHPVLWVRREGEAARVLVDPVRLDPSGRTRLAAWRPSWEGDRIAYLLSTAGSDISRLWVISVDDATVLDGPIAGLRTPSLAWLPGGEAFFYVRADHSPDDEPLSAGYGMRVLRHRVGAAPAGDEHVFGDGGPSGYFAVTVDRRGMWLAVTTAEGSNARNDVHLAPVAFAGEPWHFHQVVDGATTASQWRPQFAPDGSLHLLTDHQAPGGRILTYPGPLQHTGPHSWPELLPHQEGRLLDDCVWLTPVGGNESRLLVLSAVEGVNELTLHGEDGRQVHRVDLPGPGAVSALRSRPEGGPEAWFTYTDRTTPPTLYRFDARTGGTAPAHPAQPAVLHPAQPAVPHPAQPAVPLPGQPAPPRVTNRQITYRGVDGVAINLELLLPAPADTQLPRPLLLTAYGGFGAFVRPAYSPLARAWVAAGGSYAVAAVRGGGDRGTTWHQAGRRAHKKTAIDDFNAAAEHLVDHGFTTPGRLAAHGGSHGGLVVTAALTQRPDLYAAALASGPLCDMVRYEQFGIGHTWTDEFGTASDPEQLAWLLSYSPYHHVRPGTDYPAVLLAGAVTDERTGDAHPRKMCAALQHATTSDRPILLRRQPDAGHGPTDSTTARETLTDIITFLATHTGLHPAAADADTPPPRTVTHVSST</sequence>
<reference evidence="10 11" key="1">
    <citation type="journal article" date="2014" name="Int. J. Syst. Evol. Microbiol.">
        <title>Complete genome sequence of Corynebacterium casei LMG S-19264T (=DSM 44701T), isolated from a smear-ripened cheese.</title>
        <authorList>
            <consortium name="US DOE Joint Genome Institute (JGI-PGF)"/>
            <person name="Walter F."/>
            <person name="Albersmeier A."/>
            <person name="Kalinowski J."/>
            <person name="Ruckert C."/>
        </authorList>
    </citation>
    <scope>NUCLEOTIDE SEQUENCE [LARGE SCALE GENOMIC DNA]</scope>
    <source>
        <strain evidence="10 11">JCM 4677</strain>
    </source>
</reference>
<keyword evidence="4" id="KW-0645">Protease</keyword>
<gene>
    <name evidence="10" type="ORF">GCM10017557_17030</name>
</gene>
<dbReference type="Gene3D" id="2.130.10.120">
    <property type="entry name" value="Prolyl oligopeptidase, N-terminal domain"/>
    <property type="match status" value="1"/>
</dbReference>
<dbReference type="PROSITE" id="PS00708">
    <property type="entry name" value="PRO_ENDOPEP_SER"/>
    <property type="match status" value="1"/>
</dbReference>
<dbReference type="Pfam" id="PF00326">
    <property type="entry name" value="Peptidase_S9"/>
    <property type="match status" value="1"/>
</dbReference>
<comment type="catalytic activity">
    <reaction evidence="1">
        <text>Hydrolysis of Pro-|-Xaa &gt;&gt; Ala-|-Xaa in oligopeptides.</text>
        <dbReference type="EC" id="3.4.21.26"/>
    </reaction>
</comment>
<proteinExistence type="inferred from homology"/>
<dbReference type="InterPro" id="IPR029058">
    <property type="entry name" value="AB_hydrolase_fold"/>
</dbReference>
<keyword evidence="11" id="KW-1185">Reference proteome</keyword>
<evidence type="ECO:0000256" key="1">
    <source>
        <dbReference type="ARBA" id="ARBA00001070"/>
    </source>
</evidence>
<dbReference type="KEGG" id="sgm:GCM10017557_17030"/>
<dbReference type="SUPFAM" id="SSF50993">
    <property type="entry name" value="Peptidase/esterase 'gauge' domain"/>
    <property type="match status" value="1"/>
</dbReference>
<dbReference type="EC" id="3.4.21.26" evidence="3"/>
<dbReference type="InterPro" id="IPR023302">
    <property type="entry name" value="Pept_S9A_N"/>
</dbReference>
<feature type="compositionally biased region" description="Low complexity" evidence="7">
    <location>
        <begin position="418"/>
        <end position="432"/>
    </location>
</feature>